<dbReference type="InterPro" id="IPR015421">
    <property type="entry name" value="PyrdxlP-dep_Trfase_major"/>
</dbReference>
<reference evidence="2 3" key="1">
    <citation type="journal article" date="2011" name="J. Bacteriol.">
        <title>Genome Sequence of an Ammonia-Oxidizing Soil Archaeon, "Candidatus Nitrosoarchaeum koreensis" MY1.</title>
        <authorList>
            <person name="Kim B.K."/>
            <person name="Jung M.Y."/>
            <person name="Yu D.S."/>
            <person name="Park S.J."/>
            <person name="Oh T.K."/>
            <person name="Rhee S.K."/>
            <person name="Kim J.F."/>
        </authorList>
    </citation>
    <scope>NUCLEOTIDE SEQUENCE [LARGE SCALE GENOMIC DNA]</scope>
    <source>
        <strain evidence="2 3">MY1</strain>
    </source>
</reference>
<proteinExistence type="inferred from homology"/>
<dbReference type="STRING" id="1001994.MY1_0101"/>
<dbReference type="GO" id="GO:0000271">
    <property type="term" value="P:polysaccharide biosynthetic process"/>
    <property type="evidence" value="ECO:0007669"/>
    <property type="project" value="TreeGrafter"/>
</dbReference>
<dbReference type="PANTHER" id="PTHR30244:SF34">
    <property type="entry name" value="DTDP-4-AMINO-4,6-DIDEOXYGALACTOSE TRANSAMINASE"/>
    <property type="match status" value="1"/>
</dbReference>
<sequence length="360" mass="40651">MAKKIKLFDPSVGTKEQQVTQQVLKSHFWASGAGIGHVKKFEDSFRKFIDSDNCVAVNSGTAALNLALSLIDLKGKEVIVPSLTFVATVNAILLNGGKPVFADVKHDTMCIDPHHIEKLITKKTKVILPVHYAGMPCDLDKIQQMCKKNDLILIEDAAHASGAKFMGKRIGSHGDIVCFSFHPVKNLAMPTGGLIAINSEHRKMRDVLLARRWCGITNRNNFEYDVKEVGWNYYMNEISAAIGLVQLKKLDAMNRTRRQIAKRYSKEINLERKMPFDENCSYHLYWLMVKNRKKFMEKMFNAGIETGIHYRPVHTMSLYKKNISLPITETAGKGIVSIPIHQNLSDAEVDRIIRTVNQNV</sequence>
<gene>
    <name evidence="2" type="ORF">MY1_0101</name>
</gene>
<dbReference type="GO" id="GO:0008483">
    <property type="term" value="F:transaminase activity"/>
    <property type="evidence" value="ECO:0007669"/>
    <property type="project" value="TreeGrafter"/>
</dbReference>
<organism evidence="2 3">
    <name type="scientific">Nitrosarchaeum koreense MY1</name>
    <dbReference type="NCBI Taxonomy" id="1001994"/>
    <lineage>
        <taxon>Archaea</taxon>
        <taxon>Nitrososphaerota</taxon>
        <taxon>Nitrososphaeria</taxon>
        <taxon>Nitrosopumilales</taxon>
        <taxon>Nitrosopumilaceae</taxon>
        <taxon>Nitrosarchaeum</taxon>
    </lineage>
</organism>
<dbReference type="PATRIC" id="fig|1001994.6.peg.103"/>
<comment type="similarity">
    <text evidence="1">Belongs to the DegT/DnrJ/EryC1 family.</text>
</comment>
<dbReference type="Gene3D" id="3.40.640.10">
    <property type="entry name" value="Type I PLP-dependent aspartate aminotransferase-like (Major domain)"/>
    <property type="match status" value="1"/>
</dbReference>
<dbReference type="EMBL" id="AFPU01000001">
    <property type="protein sequence ID" value="EGP92888.1"/>
    <property type="molecule type" value="Genomic_DNA"/>
</dbReference>
<dbReference type="AlphaFoldDB" id="F9CYB0"/>
<evidence type="ECO:0000313" key="3">
    <source>
        <dbReference type="Proteomes" id="UP000004440"/>
    </source>
</evidence>
<name>F9CYB0_9ARCH</name>
<dbReference type="InterPro" id="IPR015424">
    <property type="entry name" value="PyrdxlP-dep_Trfase"/>
</dbReference>
<dbReference type="CDD" id="cd00616">
    <property type="entry name" value="AHBA_syn"/>
    <property type="match status" value="1"/>
</dbReference>
<dbReference type="SUPFAM" id="SSF53383">
    <property type="entry name" value="PLP-dependent transferases"/>
    <property type="match status" value="1"/>
</dbReference>
<accession>F9CYB0</accession>
<keyword evidence="3" id="KW-1185">Reference proteome</keyword>
<dbReference type="RefSeq" id="WP_007549481.1">
    <property type="nucleotide sequence ID" value="NZ_AFPU01000001.1"/>
</dbReference>
<dbReference type="InterPro" id="IPR000653">
    <property type="entry name" value="DegT/StrS_aminotransferase"/>
</dbReference>
<dbReference type="Pfam" id="PF01041">
    <property type="entry name" value="DegT_DnrJ_EryC1"/>
    <property type="match status" value="1"/>
</dbReference>
<keyword evidence="1" id="KW-0663">Pyridoxal phosphate</keyword>
<dbReference type="PIRSF" id="PIRSF000390">
    <property type="entry name" value="PLP_StrS"/>
    <property type="match status" value="1"/>
</dbReference>
<dbReference type="PANTHER" id="PTHR30244">
    <property type="entry name" value="TRANSAMINASE"/>
    <property type="match status" value="1"/>
</dbReference>
<dbReference type="OrthoDB" id="10355at2157"/>
<dbReference type="Gene3D" id="3.90.1150.10">
    <property type="entry name" value="Aspartate Aminotransferase, domain 1"/>
    <property type="match status" value="1"/>
</dbReference>
<comment type="caution">
    <text evidence="2">The sequence shown here is derived from an EMBL/GenBank/DDBJ whole genome shotgun (WGS) entry which is preliminary data.</text>
</comment>
<evidence type="ECO:0000256" key="1">
    <source>
        <dbReference type="RuleBase" id="RU004508"/>
    </source>
</evidence>
<dbReference type="GO" id="GO:0030170">
    <property type="term" value="F:pyridoxal phosphate binding"/>
    <property type="evidence" value="ECO:0007669"/>
    <property type="project" value="TreeGrafter"/>
</dbReference>
<dbReference type="InterPro" id="IPR015422">
    <property type="entry name" value="PyrdxlP-dep_Trfase_small"/>
</dbReference>
<evidence type="ECO:0000313" key="2">
    <source>
        <dbReference type="EMBL" id="EGP92888.1"/>
    </source>
</evidence>
<dbReference type="Proteomes" id="UP000004440">
    <property type="component" value="Unassembled WGS sequence"/>
</dbReference>
<protein>
    <submittedName>
        <fullName evidence="2">Glutamine--scyllo-inositol transaminase</fullName>
    </submittedName>
</protein>